<dbReference type="SUPFAM" id="SSF74853">
    <property type="entry name" value="Lamin A/C globular tail domain"/>
    <property type="match status" value="1"/>
</dbReference>
<sequence>MQQLHIVLVTLLAFFASSLGQAQGRLIISEFLAVNDKGLKDSNGERSDWIEIHNAGDATVDLTGWMLTDDAKDLAKWTFPAIKIEAGGYLLVFASGANQVRADRELHVNFKLGASGEYLGLVKPDGRTVAHHFLMKYPRQQDDVSYGIPPGWQPDATSVASVIAGPVYFLRPTPGAPNGQTLVGKMAKLAFSQSHGFYDEPFELVISSQTPGAMVRYTTDGSVPTEGSGQVLNGALTVAQTTVIRAAAFKPGHKPTKVVTQTYLFLKDVVRQSPDGLPPPGFYYEWGPNRVDYGMDQRVVNDERYRDKIFKGLRVIPSYSLVMDLEDLFGEDGIYANAKEDGRDWERTCSLELIQGDKQEGFQENCGVRIRGGFSRMTSNAKHAFRFFFRSEYGPAKLKHSVFGKTAAREFDNLDLRTFSNYSWSLSNDPRCTFMRDQFNRDLQLAMGQSTARGYFCHLYINGQYWGLFNACERPEASFGGSYFKGKADDFDVIKIGRGRGNGQGNTQYGLFATDGNLDAWERLWKVCKSGVETHAAYQKILGNHPDGTRNPDYEVLLAPDNLIDYMLVIFYGGNLDAPITSFGANRSANNWYGIRNRNGSEGFRYYVWDAEHTFLKINEDRTGPYPAGDEYTRSNPQWIWQQCLHNAEFRQRVADRVHKHFDYGGALTPESVASLLNKQVAKLHLAVIGESARWGNPHSSNW</sequence>
<feature type="domain" description="LTD" evidence="1">
    <location>
        <begin position="10"/>
        <end position="139"/>
    </location>
</feature>
<dbReference type="Gene3D" id="2.60.40.1260">
    <property type="entry name" value="Lamin Tail domain"/>
    <property type="match status" value="1"/>
</dbReference>
<evidence type="ECO:0000313" key="2">
    <source>
        <dbReference type="EMBL" id="SVA50601.1"/>
    </source>
</evidence>
<dbReference type="Pfam" id="PF00932">
    <property type="entry name" value="LTD"/>
    <property type="match status" value="1"/>
</dbReference>
<evidence type="ECO:0000259" key="1">
    <source>
        <dbReference type="PROSITE" id="PS51841"/>
    </source>
</evidence>
<feature type="non-terminal residue" evidence="2">
    <location>
        <position position="703"/>
    </location>
</feature>
<organism evidence="2">
    <name type="scientific">marine metagenome</name>
    <dbReference type="NCBI Taxonomy" id="408172"/>
    <lineage>
        <taxon>unclassified sequences</taxon>
        <taxon>metagenomes</taxon>
        <taxon>ecological metagenomes</taxon>
    </lineage>
</organism>
<protein>
    <recommendedName>
        <fullName evidence="1">LTD domain-containing protein</fullName>
    </recommendedName>
</protein>
<dbReference type="InterPro" id="IPR014867">
    <property type="entry name" value="Spore_coat_CotH_CotH2/3/7"/>
</dbReference>
<proteinExistence type="predicted"/>
<dbReference type="InterPro" id="IPR001322">
    <property type="entry name" value="Lamin_tail_dom"/>
</dbReference>
<reference evidence="2" key="1">
    <citation type="submission" date="2018-05" db="EMBL/GenBank/DDBJ databases">
        <authorList>
            <person name="Lanie J.A."/>
            <person name="Ng W.-L."/>
            <person name="Kazmierczak K.M."/>
            <person name="Andrzejewski T.M."/>
            <person name="Davidsen T.M."/>
            <person name="Wayne K.J."/>
            <person name="Tettelin H."/>
            <person name="Glass J.I."/>
            <person name="Rusch D."/>
            <person name="Podicherti R."/>
            <person name="Tsui H.-C.T."/>
            <person name="Winkler M.E."/>
        </authorList>
    </citation>
    <scope>NUCLEOTIDE SEQUENCE</scope>
</reference>
<dbReference type="PROSITE" id="PS51841">
    <property type="entry name" value="LTD"/>
    <property type="match status" value="1"/>
</dbReference>
<dbReference type="InterPro" id="IPR036415">
    <property type="entry name" value="Lamin_tail_dom_sf"/>
</dbReference>
<dbReference type="EMBL" id="UINC01011467">
    <property type="protein sequence ID" value="SVA50601.1"/>
    <property type="molecule type" value="Genomic_DNA"/>
</dbReference>
<accession>A0A381WE62</accession>
<dbReference type="AlphaFoldDB" id="A0A381WE62"/>
<dbReference type="InterPro" id="IPR059177">
    <property type="entry name" value="GH29D-like_dom"/>
</dbReference>
<dbReference type="Pfam" id="PF08757">
    <property type="entry name" value="CotH"/>
    <property type="match status" value="1"/>
</dbReference>
<name>A0A381WE62_9ZZZZ</name>
<dbReference type="Pfam" id="PF13290">
    <property type="entry name" value="CHB_HEX_C_1"/>
    <property type="match status" value="1"/>
</dbReference>
<gene>
    <name evidence="2" type="ORF">METZ01_LOCUS103455</name>
</gene>